<protein>
    <submittedName>
        <fullName evidence="1">Uncharacterized protein</fullName>
    </submittedName>
</protein>
<sequence length="57" mass="6444">MIFYGMKILRKTGINRGRIGNADQLSPLTPTTALRGRQLINLLCQPLKGVACWLKFR</sequence>
<dbReference type="EMBL" id="JYDH01000534">
    <property type="protein sequence ID" value="KRY26176.1"/>
    <property type="molecule type" value="Genomic_DNA"/>
</dbReference>
<proteinExistence type="predicted"/>
<gene>
    <name evidence="1" type="ORF">T01_14617</name>
</gene>
<evidence type="ECO:0000313" key="2">
    <source>
        <dbReference type="Proteomes" id="UP000054776"/>
    </source>
</evidence>
<organism evidence="1 2">
    <name type="scientific">Trichinella spiralis</name>
    <name type="common">Trichina worm</name>
    <dbReference type="NCBI Taxonomy" id="6334"/>
    <lineage>
        <taxon>Eukaryota</taxon>
        <taxon>Metazoa</taxon>
        <taxon>Ecdysozoa</taxon>
        <taxon>Nematoda</taxon>
        <taxon>Enoplea</taxon>
        <taxon>Dorylaimia</taxon>
        <taxon>Trichinellida</taxon>
        <taxon>Trichinellidae</taxon>
        <taxon>Trichinella</taxon>
    </lineage>
</organism>
<reference evidence="1 2" key="1">
    <citation type="submission" date="2015-01" db="EMBL/GenBank/DDBJ databases">
        <title>Evolution of Trichinella species and genotypes.</title>
        <authorList>
            <person name="Korhonen P.K."/>
            <person name="Edoardo P."/>
            <person name="Giuseppe L.R."/>
            <person name="Gasser R.B."/>
        </authorList>
    </citation>
    <scope>NUCLEOTIDE SEQUENCE [LARGE SCALE GENOMIC DNA]</scope>
    <source>
        <strain evidence="1">ISS3</strain>
    </source>
</reference>
<dbReference type="InParanoid" id="A0A0V1AN08"/>
<dbReference type="AlphaFoldDB" id="A0A0V1AN08"/>
<name>A0A0V1AN08_TRISP</name>
<comment type="caution">
    <text evidence="1">The sequence shown here is derived from an EMBL/GenBank/DDBJ whole genome shotgun (WGS) entry which is preliminary data.</text>
</comment>
<dbReference type="Proteomes" id="UP000054776">
    <property type="component" value="Unassembled WGS sequence"/>
</dbReference>
<accession>A0A0V1AN08</accession>
<evidence type="ECO:0000313" key="1">
    <source>
        <dbReference type="EMBL" id="KRY26176.1"/>
    </source>
</evidence>
<keyword evidence="2" id="KW-1185">Reference proteome</keyword>